<proteinExistence type="predicted"/>
<organism evidence="1 2">
    <name type="scientific">gamma proteobacterium HTCC2207</name>
    <dbReference type="NCBI Taxonomy" id="314287"/>
    <lineage>
        <taxon>Bacteria</taxon>
        <taxon>Pseudomonadati</taxon>
        <taxon>Pseudomonadota</taxon>
        <taxon>Gammaproteobacteria</taxon>
        <taxon>Cellvibrionales</taxon>
        <taxon>Porticoccaceae</taxon>
        <taxon>SAR92 clade</taxon>
    </lineage>
</organism>
<evidence type="ECO:0000313" key="1">
    <source>
        <dbReference type="EMBL" id="EAS46292.1"/>
    </source>
</evidence>
<dbReference type="SUPFAM" id="SSF63825">
    <property type="entry name" value="YWTD domain"/>
    <property type="match status" value="1"/>
</dbReference>
<name>Q1YPR7_9GAMM</name>
<dbReference type="HOGENOM" id="CLU_065569_1_0_6"/>
<evidence type="ECO:0000313" key="2">
    <source>
        <dbReference type="Proteomes" id="UP000005555"/>
    </source>
</evidence>
<dbReference type="AlphaFoldDB" id="Q1YPR7"/>
<accession>Q1YPR7</accession>
<reference evidence="1 2" key="1">
    <citation type="submission" date="2006-03" db="EMBL/GenBank/DDBJ databases">
        <authorList>
            <person name="Giovannoni S.J."/>
            <person name="Cho J.-C."/>
            <person name="Ferriera S."/>
            <person name="Johnson J."/>
            <person name="Kravitz S."/>
            <person name="Halpern A."/>
            <person name="Remington K."/>
            <person name="Beeson K."/>
            <person name="Tran B."/>
            <person name="Rogers Y.-H."/>
            <person name="Friedman R."/>
            <person name="Venter J.C."/>
        </authorList>
    </citation>
    <scope>NUCLEOTIDE SEQUENCE [LARGE SCALE GENOMIC DNA]</scope>
    <source>
        <strain evidence="1 2">HTCC2207</strain>
    </source>
</reference>
<sequence length="347" mass="39578">MIVARRNKIFSVHGGAEEHILTLPVGFLANIFLWSRLISRVFRLGVYRATSFGDSYFFCINRKLYSFNKKTNHLKEEFGFAKGHGPLSFCDGKGLHQFDDTLYFGEYFSDDKLDRIRILKRSLLGEWVTCFTFEEGTINHIHSLIPDKVNNCIWILTGDFGTAAAIYRAADNFRQVELIIQGRQKYRACVAFPYEGGLIYATDTQFEKNSIRRLYKGPAGWLSEKLYEVNGPVVYGCELRDYYMFSTTVEPGDSKSSFLATLLDREKGPGIILNQVEIVALKKSNHALLEVLVDIKDLWPSRLCQFGSAIFVGNSIENNNVHAYFTATQIYEGRSKLIDLDSRQTTD</sequence>
<comment type="caution">
    <text evidence="1">The sequence shown here is derived from an EMBL/GenBank/DDBJ whole genome shotgun (WGS) entry which is preliminary data.</text>
</comment>
<keyword evidence="2" id="KW-1185">Reference proteome</keyword>
<dbReference type="Proteomes" id="UP000005555">
    <property type="component" value="Unassembled WGS sequence"/>
</dbReference>
<dbReference type="eggNOG" id="ENOG5033GI0">
    <property type="taxonomic scope" value="Bacteria"/>
</dbReference>
<dbReference type="STRING" id="314287.GB2207_06009"/>
<protein>
    <submittedName>
        <fullName evidence="1">Uncharacterized protein</fullName>
    </submittedName>
</protein>
<dbReference type="EMBL" id="AAPI01000008">
    <property type="protein sequence ID" value="EAS46292.1"/>
    <property type="molecule type" value="Genomic_DNA"/>
</dbReference>
<gene>
    <name evidence="1" type="ORF">GB2207_06009</name>
</gene>